<sequence length="157" mass="17705">MAKADYSTMFAQPAPEMWKIVRDFNNYPVWVGGAGESRIEDGKTGDTVSAVRSVRYQDRHIRQRLLAQSDVERSQTYEFCGEPTLPVTGFQATLRITPVVDGDRAFVEWWATFDCEPLRREELTGTLQGSFGRWLESLRATLQSQAHSLRSEDAAAG</sequence>
<dbReference type="PANTHER" id="PTHR39332:SF7">
    <property type="entry name" value="SRPBCC FAMILY PROTEIN"/>
    <property type="match status" value="1"/>
</dbReference>
<dbReference type="EMBL" id="LT670844">
    <property type="protein sequence ID" value="SHK69520.1"/>
    <property type="molecule type" value="Genomic_DNA"/>
</dbReference>
<dbReference type="Gene3D" id="3.30.530.20">
    <property type="match status" value="1"/>
</dbReference>
<reference evidence="1 2" key="1">
    <citation type="submission" date="2016-11" db="EMBL/GenBank/DDBJ databases">
        <authorList>
            <person name="Jaros S."/>
            <person name="Januszkiewicz K."/>
            <person name="Wedrychowicz H."/>
        </authorList>
    </citation>
    <scope>NUCLEOTIDE SEQUENCE [LARGE SCALE GENOMIC DNA]</scope>
    <source>
        <strain evidence="1 2">GAS499</strain>
    </source>
</reference>
<dbReference type="Pfam" id="PF10604">
    <property type="entry name" value="Polyketide_cyc2"/>
    <property type="match status" value="1"/>
</dbReference>
<proteinExistence type="predicted"/>
<gene>
    <name evidence="1" type="ORF">SAMN05444159_3938</name>
</gene>
<protein>
    <submittedName>
        <fullName evidence="1">Polyketide cyclase / dehydrase and lipid transport</fullName>
    </submittedName>
</protein>
<dbReference type="AlphaFoldDB" id="A0A1M6UK51"/>
<dbReference type="Proteomes" id="UP000189935">
    <property type="component" value="Chromosome I"/>
</dbReference>
<evidence type="ECO:0000313" key="2">
    <source>
        <dbReference type="Proteomes" id="UP000189935"/>
    </source>
</evidence>
<dbReference type="InterPro" id="IPR023393">
    <property type="entry name" value="START-like_dom_sf"/>
</dbReference>
<evidence type="ECO:0000313" key="1">
    <source>
        <dbReference type="EMBL" id="SHK69520.1"/>
    </source>
</evidence>
<name>A0A1M6UK51_9BRAD</name>
<dbReference type="InterPro" id="IPR019587">
    <property type="entry name" value="Polyketide_cyclase/dehydratase"/>
</dbReference>
<accession>A0A1M6UK51</accession>
<dbReference type="SUPFAM" id="SSF55961">
    <property type="entry name" value="Bet v1-like"/>
    <property type="match status" value="1"/>
</dbReference>
<organism evidence="1 2">
    <name type="scientific">Bradyrhizobium lablabi</name>
    <dbReference type="NCBI Taxonomy" id="722472"/>
    <lineage>
        <taxon>Bacteria</taxon>
        <taxon>Pseudomonadati</taxon>
        <taxon>Pseudomonadota</taxon>
        <taxon>Alphaproteobacteria</taxon>
        <taxon>Hyphomicrobiales</taxon>
        <taxon>Nitrobacteraceae</taxon>
        <taxon>Bradyrhizobium</taxon>
    </lineage>
</organism>
<dbReference type="OrthoDB" id="1364128at2"/>
<dbReference type="PANTHER" id="PTHR39332">
    <property type="entry name" value="BLL4707 PROTEIN"/>
    <property type="match status" value="1"/>
</dbReference>
<dbReference type="CDD" id="cd07821">
    <property type="entry name" value="PYR_PYL_RCAR_like"/>
    <property type="match status" value="1"/>
</dbReference>